<comment type="caution">
    <text evidence="4">The sequence shown here is derived from an EMBL/GenBank/DDBJ whole genome shotgun (WGS) entry which is preliminary data.</text>
</comment>
<dbReference type="PANTHER" id="PTHR21013:SF10">
    <property type="entry name" value="ATP SYNTHASE MITOCHONDRIAL F1 COMPLEX ASSEMBLY FACTOR 2"/>
    <property type="match status" value="1"/>
</dbReference>
<sequence length="263" mass="29006">MRDILSDLGTELSDADPVRRAQIQMKRPLAKRFYDTVSVEPEEGGFAVRLDGRTVKTPGKNVLRLPTQAAAELVAEEWRAQAQEIDPATMPVTRLANTAIDAIAGQEDEVFADIVRFSGTDMLCYRADGPQELVARQSDRWDPVIDWVASVHGARFILAEGIIHQEQPEEAVSAYSEALRPFAGAIDLACLHVVTTLTGSALLALAFAHGRLGRDEVWSLAHLDEDWTDEHWGTDAEAQARREKRFEEMVAATALFASLRPAS</sequence>
<gene>
    <name evidence="4" type="ORF">G6N76_05190</name>
</gene>
<keyword evidence="3" id="KW-0143">Chaperone</keyword>
<dbReference type="Pfam" id="PF07542">
    <property type="entry name" value="ATP12"/>
    <property type="match status" value="1"/>
</dbReference>
<dbReference type="Gene3D" id="1.10.3580.10">
    <property type="entry name" value="ATP12 ATPase"/>
    <property type="match status" value="1"/>
</dbReference>
<dbReference type="GO" id="GO:0043461">
    <property type="term" value="P:proton-transporting ATP synthase complex assembly"/>
    <property type="evidence" value="ECO:0007669"/>
    <property type="project" value="InterPro"/>
</dbReference>
<evidence type="ECO:0000256" key="2">
    <source>
        <dbReference type="ARBA" id="ARBA00022946"/>
    </source>
</evidence>
<dbReference type="Gene3D" id="3.30.2180.10">
    <property type="entry name" value="ATP12-like"/>
    <property type="match status" value="1"/>
</dbReference>
<keyword evidence="5" id="KW-1185">Reference proteome</keyword>
<evidence type="ECO:0000313" key="4">
    <source>
        <dbReference type="EMBL" id="NGO63059.1"/>
    </source>
</evidence>
<dbReference type="EMBL" id="JAAKZH010000001">
    <property type="protein sequence ID" value="NGO63059.1"/>
    <property type="molecule type" value="Genomic_DNA"/>
</dbReference>
<dbReference type="AlphaFoldDB" id="A0A6M1RVC1"/>
<evidence type="ECO:0000256" key="3">
    <source>
        <dbReference type="ARBA" id="ARBA00023186"/>
    </source>
</evidence>
<protein>
    <submittedName>
        <fullName evidence="4">ATPase</fullName>
    </submittedName>
</protein>
<dbReference type="Proteomes" id="UP000477849">
    <property type="component" value="Unassembled WGS sequence"/>
</dbReference>
<dbReference type="RefSeq" id="WP_163899335.1">
    <property type="nucleotide sequence ID" value="NZ_CP048427.1"/>
</dbReference>
<dbReference type="InterPro" id="IPR011419">
    <property type="entry name" value="ATP12_ATP_synth-F1-assembly"/>
</dbReference>
<keyword evidence="2" id="KW-0809">Transit peptide</keyword>
<evidence type="ECO:0000313" key="5">
    <source>
        <dbReference type="Proteomes" id="UP000477849"/>
    </source>
</evidence>
<name>A0A6M1RVC1_9HYPH</name>
<accession>A0A6M1RVC1</accession>
<proteinExistence type="inferred from homology"/>
<organism evidence="4 5">
    <name type="scientific">Rhizobium daejeonense</name>
    <dbReference type="NCBI Taxonomy" id="240521"/>
    <lineage>
        <taxon>Bacteria</taxon>
        <taxon>Pseudomonadati</taxon>
        <taxon>Pseudomonadota</taxon>
        <taxon>Alphaproteobacteria</taxon>
        <taxon>Hyphomicrobiales</taxon>
        <taxon>Rhizobiaceae</taxon>
        <taxon>Rhizobium/Agrobacterium group</taxon>
        <taxon>Rhizobium</taxon>
    </lineage>
</organism>
<dbReference type="InterPro" id="IPR042272">
    <property type="entry name" value="ATP12_ATP_synth-F1-assembly_N"/>
</dbReference>
<evidence type="ECO:0000256" key="1">
    <source>
        <dbReference type="ARBA" id="ARBA00008231"/>
    </source>
</evidence>
<dbReference type="SUPFAM" id="SSF160909">
    <property type="entry name" value="ATP12-like"/>
    <property type="match status" value="1"/>
</dbReference>
<reference evidence="4 5" key="1">
    <citation type="submission" date="2020-02" db="EMBL/GenBank/DDBJ databases">
        <title>Genome sequence of the type strain CCBAU10050 of Rhizobium daejeonense.</title>
        <authorList>
            <person name="Gao J."/>
            <person name="Sun J."/>
        </authorList>
    </citation>
    <scope>NUCLEOTIDE SEQUENCE [LARGE SCALE GENOMIC DNA]</scope>
    <source>
        <strain evidence="4 5">CCBAU10050</strain>
    </source>
</reference>
<dbReference type="InterPro" id="IPR023335">
    <property type="entry name" value="ATP12_ortho_dom_sf"/>
</dbReference>
<dbReference type="PANTHER" id="PTHR21013">
    <property type="entry name" value="ATP SYNTHASE MITOCHONDRIAL F1 COMPLEX ASSEMBLY FACTOR 2/ATP12 PROTEIN, MITOCHONDRIAL PRECURSOR"/>
    <property type="match status" value="1"/>
</dbReference>
<comment type="similarity">
    <text evidence="1">Belongs to the ATP12 family.</text>
</comment>